<dbReference type="AlphaFoldDB" id="A0AAN0MI19"/>
<dbReference type="GO" id="GO:0016020">
    <property type="term" value="C:membrane"/>
    <property type="evidence" value="ECO:0007669"/>
    <property type="project" value="UniProtKB-SubCell"/>
</dbReference>
<keyword evidence="8" id="KW-1185">Reference proteome</keyword>
<evidence type="ECO:0000313" key="8">
    <source>
        <dbReference type="Proteomes" id="UP001431656"/>
    </source>
</evidence>
<dbReference type="Pfam" id="PF01594">
    <property type="entry name" value="AI-2E_transport"/>
    <property type="match status" value="1"/>
</dbReference>
<dbReference type="EMBL" id="AP028056">
    <property type="protein sequence ID" value="BEH03162.1"/>
    <property type="molecule type" value="Genomic_DNA"/>
</dbReference>
<keyword evidence="5 6" id="KW-0472">Membrane</keyword>
<name>A0AAN0MI19_9ACTN</name>
<feature type="transmembrane region" description="Helical" evidence="6">
    <location>
        <begin position="215"/>
        <end position="248"/>
    </location>
</feature>
<sequence>MPLGPSEPMGAQAASSPPHSAFGTPRFNNVVIGLAGALICLICLREFSSIIAPWFLAINLMITAYPLHTWLVRRGTPSWLSAMVVSLTVFAVLVAMVSGLVWSVSEMIGILPQYSDEFTVLYKQTSDWAVNELNLDSTAFNRMLASLDPTRFLGAATSLLSGASGMIGLIGVIVAAIVFMAMDTPGLDKRMRLLDQNRSRISVAIGSFARGVRRYWLVTTVFGLIVAVFDGIALAIMGVPLAIVWAIFSFLTNYIPNIGFVIGLIPPALVALFANGWQTAVLVIVMYSVLNFVIQSIIQPRFAGESVGVTPTVSFVSLLLWAAVLGGMGTLLALPMTLLVKSLVIDADPRARWVNALIASDPKDAEIPEEDQAGDDD</sequence>
<feature type="transmembrane region" description="Helical" evidence="6">
    <location>
        <begin position="152"/>
        <end position="182"/>
    </location>
</feature>
<feature type="transmembrane region" description="Helical" evidence="6">
    <location>
        <begin position="280"/>
        <end position="298"/>
    </location>
</feature>
<reference evidence="7" key="1">
    <citation type="journal article" date="2024" name="Int. J. Syst. Evol. Microbiol.">
        <title>Brooklawnia propionicigenes sp. nov., a facultatively anaerobic, propionate-producing bacterium isolated from a methanogenic reactor treating waste from cattle farms.</title>
        <authorList>
            <person name="Akita Y."/>
            <person name="Ueki A."/>
            <person name="Tonouchi A."/>
            <person name="Sugawara Y."/>
            <person name="Honma S."/>
            <person name="Kaku N."/>
            <person name="Ueki K."/>
        </authorList>
    </citation>
    <scope>NUCLEOTIDE SEQUENCE</scope>
    <source>
        <strain evidence="7">SH051</strain>
    </source>
</reference>
<feature type="transmembrane region" description="Helical" evidence="6">
    <location>
        <begin position="318"/>
        <end position="340"/>
    </location>
</feature>
<dbReference type="InterPro" id="IPR002549">
    <property type="entry name" value="AI-2E-like"/>
</dbReference>
<feature type="transmembrane region" description="Helical" evidence="6">
    <location>
        <begin position="50"/>
        <end position="67"/>
    </location>
</feature>
<comment type="similarity">
    <text evidence="2">Belongs to the autoinducer-2 exporter (AI-2E) (TC 2.A.86) family.</text>
</comment>
<evidence type="ECO:0000256" key="5">
    <source>
        <dbReference type="ARBA" id="ARBA00023136"/>
    </source>
</evidence>
<dbReference type="PANTHER" id="PTHR21716:SF64">
    <property type="entry name" value="AI-2 TRANSPORT PROTEIN TQSA"/>
    <property type="match status" value="1"/>
</dbReference>
<dbReference type="KEGG" id="broo:brsh051_24430"/>
<evidence type="ECO:0000256" key="3">
    <source>
        <dbReference type="ARBA" id="ARBA00022692"/>
    </source>
</evidence>
<protein>
    <submittedName>
        <fullName evidence="7">AI-2E family transporter</fullName>
    </submittedName>
</protein>
<dbReference type="Proteomes" id="UP001431656">
    <property type="component" value="Chromosome"/>
</dbReference>
<keyword evidence="3 6" id="KW-0812">Transmembrane</keyword>
<proteinExistence type="inferred from homology"/>
<evidence type="ECO:0000256" key="1">
    <source>
        <dbReference type="ARBA" id="ARBA00004141"/>
    </source>
</evidence>
<feature type="transmembrane region" description="Helical" evidence="6">
    <location>
        <begin position="254"/>
        <end position="273"/>
    </location>
</feature>
<gene>
    <name evidence="7" type="ORF">brsh051_24430</name>
</gene>
<evidence type="ECO:0000256" key="2">
    <source>
        <dbReference type="ARBA" id="ARBA00009773"/>
    </source>
</evidence>
<evidence type="ECO:0000256" key="6">
    <source>
        <dbReference type="SAM" id="Phobius"/>
    </source>
</evidence>
<evidence type="ECO:0000313" key="7">
    <source>
        <dbReference type="EMBL" id="BEH03162.1"/>
    </source>
</evidence>
<dbReference type="GO" id="GO:0055085">
    <property type="term" value="P:transmembrane transport"/>
    <property type="evidence" value="ECO:0007669"/>
    <property type="project" value="TreeGrafter"/>
</dbReference>
<keyword evidence="4 6" id="KW-1133">Transmembrane helix</keyword>
<organism evidence="7 8">
    <name type="scientific">Brooklawnia propionicigenes</name>
    <dbReference type="NCBI Taxonomy" id="3041175"/>
    <lineage>
        <taxon>Bacteria</taxon>
        <taxon>Bacillati</taxon>
        <taxon>Actinomycetota</taxon>
        <taxon>Actinomycetes</taxon>
        <taxon>Propionibacteriales</taxon>
        <taxon>Propionibacteriaceae</taxon>
        <taxon>Brooklawnia</taxon>
    </lineage>
</organism>
<comment type="subcellular location">
    <subcellularLocation>
        <location evidence="1">Membrane</location>
        <topology evidence="1">Multi-pass membrane protein</topology>
    </subcellularLocation>
</comment>
<feature type="transmembrane region" description="Helical" evidence="6">
    <location>
        <begin position="79"/>
        <end position="102"/>
    </location>
</feature>
<dbReference type="PANTHER" id="PTHR21716">
    <property type="entry name" value="TRANSMEMBRANE PROTEIN"/>
    <property type="match status" value="1"/>
</dbReference>
<dbReference type="RefSeq" id="WP_286265426.1">
    <property type="nucleotide sequence ID" value="NZ_AP028056.1"/>
</dbReference>
<evidence type="ECO:0000256" key="4">
    <source>
        <dbReference type="ARBA" id="ARBA00022989"/>
    </source>
</evidence>
<accession>A0AAN0MI19</accession>